<protein>
    <submittedName>
        <fullName evidence="1">Uncharacterized protein</fullName>
    </submittedName>
</protein>
<name>U5FT71_POPTR</name>
<gene>
    <name evidence="1" type="ORF">POPTR_014G088700</name>
</gene>
<reference evidence="1 2" key="1">
    <citation type="journal article" date="2006" name="Science">
        <title>The genome of black cottonwood, Populus trichocarpa (Torr. &amp; Gray).</title>
        <authorList>
            <person name="Tuskan G.A."/>
            <person name="Difazio S."/>
            <person name="Jansson S."/>
            <person name="Bohlmann J."/>
            <person name="Grigoriev I."/>
            <person name="Hellsten U."/>
            <person name="Putnam N."/>
            <person name="Ralph S."/>
            <person name="Rombauts S."/>
            <person name="Salamov A."/>
            <person name="Schein J."/>
            <person name="Sterck L."/>
            <person name="Aerts A."/>
            <person name="Bhalerao R.R."/>
            <person name="Bhalerao R.P."/>
            <person name="Blaudez D."/>
            <person name="Boerjan W."/>
            <person name="Brun A."/>
            <person name="Brunner A."/>
            <person name="Busov V."/>
            <person name="Campbell M."/>
            <person name="Carlson J."/>
            <person name="Chalot M."/>
            <person name="Chapman J."/>
            <person name="Chen G.L."/>
            <person name="Cooper D."/>
            <person name="Coutinho P.M."/>
            <person name="Couturier J."/>
            <person name="Covert S."/>
            <person name="Cronk Q."/>
            <person name="Cunningham R."/>
            <person name="Davis J."/>
            <person name="Degroeve S."/>
            <person name="Dejardin A."/>
            <person name="Depamphilis C."/>
            <person name="Detter J."/>
            <person name="Dirks B."/>
            <person name="Dubchak I."/>
            <person name="Duplessis S."/>
            <person name="Ehlting J."/>
            <person name="Ellis B."/>
            <person name="Gendler K."/>
            <person name="Goodstein D."/>
            <person name="Gribskov M."/>
            <person name="Grimwood J."/>
            <person name="Groover A."/>
            <person name="Gunter L."/>
            <person name="Hamberger B."/>
            <person name="Heinze B."/>
            <person name="Helariutta Y."/>
            <person name="Henrissat B."/>
            <person name="Holligan D."/>
            <person name="Holt R."/>
            <person name="Huang W."/>
            <person name="Islam-Faridi N."/>
            <person name="Jones S."/>
            <person name="Jones-Rhoades M."/>
            <person name="Jorgensen R."/>
            <person name="Joshi C."/>
            <person name="Kangasjarvi J."/>
            <person name="Karlsson J."/>
            <person name="Kelleher C."/>
            <person name="Kirkpatrick R."/>
            <person name="Kirst M."/>
            <person name="Kohler A."/>
            <person name="Kalluri U."/>
            <person name="Larimer F."/>
            <person name="Leebens-Mack J."/>
            <person name="Leple J.C."/>
            <person name="Locascio P."/>
            <person name="Lou Y."/>
            <person name="Lucas S."/>
            <person name="Martin F."/>
            <person name="Montanini B."/>
            <person name="Napoli C."/>
            <person name="Nelson D.R."/>
            <person name="Nelson C."/>
            <person name="Nieminen K."/>
            <person name="Nilsson O."/>
            <person name="Pereda V."/>
            <person name="Peter G."/>
            <person name="Philippe R."/>
            <person name="Pilate G."/>
            <person name="Poliakov A."/>
            <person name="Razumovskaya J."/>
            <person name="Richardson P."/>
            <person name="Rinaldi C."/>
            <person name="Ritland K."/>
            <person name="Rouze P."/>
            <person name="Ryaboy D."/>
            <person name="Schmutz J."/>
            <person name="Schrader J."/>
            <person name="Segerman B."/>
            <person name="Shin H."/>
            <person name="Siddiqui A."/>
            <person name="Sterky F."/>
            <person name="Terry A."/>
            <person name="Tsai C.J."/>
            <person name="Uberbacher E."/>
            <person name="Unneberg P."/>
            <person name="Vahala J."/>
            <person name="Wall K."/>
            <person name="Wessler S."/>
            <person name="Yang G."/>
            <person name="Yin T."/>
            <person name="Douglas C."/>
            <person name="Marra M."/>
            <person name="Sandberg G."/>
            <person name="Van de Peer Y."/>
            <person name="Rokhsar D."/>
        </authorList>
    </citation>
    <scope>NUCLEOTIDE SEQUENCE [LARGE SCALE GENOMIC DNA]</scope>
    <source>
        <strain evidence="2">cv. Nisqually</strain>
    </source>
</reference>
<dbReference type="AlphaFoldDB" id="U5FT71"/>
<dbReference type="Proteomes" id="UP000006729">
    <property type="component" value="Chromosome 14"/>
</dbReference>
<evidence type="ECO:0000313" key="1">
    <source>
        <dbReference type="EMBL" id="PNT03787.1"/>
    </source>
</evidence>
<proteinExistence type="predicted"/>
<dbReference type="HOGENOM" id="CLU_2726908_0_0_1"/>
<organism evidence="1 2">
    <name type="scientific">Populus trichocarpa</name>
    <name type="common">Western balsam poplar</name>
    <name type="synonym">Populus balsamifera subsp. trichocarpa</name>
    <dbReference type="NCBI Taxonomy" id="3694"/>
    <lineage>
        <taxon>Eukaryota</taxon>
        <taxon>Viridiplantae</taxon>
        <taxon>Streptophyta</taxon>
        <taxon>Embryophyta</taxon>
        <taxon>Tracheophyta</taxon>
        <taxon>Spermatophyta</taxon>
        <taxon>Magnoliopsida</taxon>
        <taxon>eudicotyledons</taxon>
        <taxon>Gunneridae</taxon>
        <taxon>Pentapetalae</taxon>
        <taxon>rosids</taxon>
        <taxon>fabids</taxon>
        <taxon>Malpighiales</taxon>
        <taxon>Salicaceae</taxon>
        <taxon>Saliceae</taxon>
        <taxon>Populus</taxon>
    </lineage>
</organism>
<keyword evidence="2" id="KW-1185">Reference proteome</keyword>
<dbReference type="InParanoid" id="U5FT71"/>
<accession>U5FT71</accession>
<dbReference type="EMBL" id="CM009303">
    <property type="protein sequence ID" value="PNT03787.1"/>
    <property type="molecule type" value="Genomic_DNA"/>
</dbReference>
<evidence type="ECO:0000313" key="2">
    <source>
        <dbReference type="Proteomes" id="UP000006729"/>
    </source>
</evidence>
<sequence length="72" mass="8454">MKKKINSFPTKSNLKFRSMNLSFQFMPSVLKIKTQSNKHIIHTQNSSNFITHLNTRSLDQNSNQVKTKHKNH</sequence>